<sequence length="84" mass="9317">MKAEMDQGISAATKDLENSAMKLRKRAKLDKATMQAAAKQIEDHFRQYANDSAEDIQEVKTASETLQLKCRPGVTCKSSTLDII</sequence>
<organism evidence="1 2">
    <name type="scientific">Klebsormidium nitens</name>
    <name type="common">Green alga</name>
    <name type="synonym">Ulothrix nitens</name>
    <dbReference type="NCBI Taxonomy" id="105231"/>
    <lineage>
        <taxon>Eukaryota</taxon>
        <taxon>Viridiplantae</taxon>
        <taxon>Streptophyta</taxon>
        <taxon>Klebsormidiophyceae</taxon>
        <taxon>Klebsormidiales</taxon>
        <taxon>Klebsormidiaceae</taxon>
        <taxon>Klebsormidium</taxon>
    </lineage>
</organism>
<name>A0A0U9HS96_KLENI</name>
<gene>
    <name evidence="1" type="ORF">KFL_003350140</name>
</gene>
<accession>A0A0U9HS96</accession>
<evidence type="ECO:0000313" key="1">
    <source>
        <dbReference type="EMBL" id="GAQ87164.1"/>
    </source>
</evidence>
<protein>
    <submittedName>
        <fullName evidence="1">Uncharacterized protein</fullName>
    </submittedName>
</protein>
<reference evidence="1 2" key="1">
    <citation type="journal article" date="2014" name="Nat. Commun.">
        <title>Klebsormidium flaccidum genome reveals primary factors for plant terrestrial adaptation.</title>
        <authorList>
            <person name="Hori K."/>
            <person name="Maruyama F."/>
            <person name="Fujisawa T."/>
            <person name="Togashi T."/>
            <person name="Yamamoto N."/>
            <person name="Seo M."/>
            <person name="Sato S."/>
            <person name="Yamada T."/>
            <person name="Mori H."/>
            <person name="Tajima N."/>
            <person name="Moriyama T."/>
            <person name="Ikeuchi M."/>
            <person name="Watanabe M."/>
            <person name="Wada H."/>
            <person name="Kobayashi K."/>
            <person name="Saito M."/>
            <person name="Masuda T."/>
            <person name="Sasaki-Sekimoto Y."/>
            <person name="Mashiguchi K."/>
            <person name="Awai K."/>
            <person name="Shimojima M."/>
            <person name="Masuda S."/>
            <person name="Iwai M."/>
            <person name="Nobusawa T."/>
            <person name="Narise T."/>
            <person name="Kondo S."/>
            <person name="Saito H."/>
            <person name="Sato R."/>
            <person name="Murakawa M."/>
            <person name="Ihara Y."/>
            <person name="Oshima-Yamada Y."/>
            <person name="Ohtaka K."/>
            <person name="Satoh M."/>
            <person name="Sonobe K."/>
            <person name="Ishii M."/>
            <person name="Ohtani R."/>
            <person name="Kanamori-Sato M."/>
            <person name="Honoki R."/>
            <person name="Miyazaki D."/>
            <person name="Mochizuki H."/>
            <person name="Umetsu J."/>
            <person name="Higashi K."/>
            <person name="Shibata D."/>
            <person name="Kamiya Y."/>
            <person name="Sato N."/>
            <person name="Nakamura Y."/>
            <person name="Tabata S."/>
            <person name="Ida S."/>
            <person name="Kurokawa K."/>
            <person name="Ohta H."/>
        </authorList>
    </citation>
    <scope>NUCLEOTIDE SEQUENCE [LARGE SCALE GENOMIC DNA]</scope>
    <source>
        <strain evidence="1 2">NIES-2285</strain>
    </source>
</reference>
<dbReference type="Proteomes" id="UP000054558">
    <property type="component" value="Unassembled WGS sequence"/>
</dbReference>
<keyword evidence="2" id="KW-1185">Reference proteome</keyword>
<evidence type="ECO:0000313" key="2">
    <source>
        <dbReference type="Proteomes" id="UP000054558"/>
    </source>
</evidence>
<dbReference type="AlphaFoldDB" id="A0A0U9HS96"/>
<dbReference type="EMBL" id="DF237284">
    <property type="protein sequence ID" value="GAQ87164.1"/>
    <property type="molecule type" value="Genomic_DNA"/>
</dbReference>
<proteinExistence type="predicted"/>